<protein>
    <submittedName>
        <fullName evidence="3">Uncharacterized protein</fullName>
    </submittedName>
</protein>
<keyword evidence="4" id="KW-1185">Reference proteome</keyword>
<keyword evidence="2" id="KW-0472">Membrane</keyword>
<evidence type="ECO:0000313" key="4">
    <source>
        <dbReference type="Proteomes" id="UP000316291"/>
    </source>
</evidence>
<reference evidence="3 4" key="1">
    <citation type="journal article" date="2015" name="Stand. Genomic Sci.">
        <title>Genomic Encyclopedia of Bacterial and Archaeal Type Strains, Phase III: the genomes of soil and plant-associated and newly described type strains.</title>
        <authorList>
            <person name="Whitman W.B."/>
            <person name="Woyke T."/>
            <person name="Klenk H.P."/>
            <person name="Zhou Y."/>
            <person name="Lilburn T.G."/>
            <person name="Beck B.J."/>
            <person name="De Vos P."/>
            <person name="Vandamme P."/>
            <person name="Eisen J.A."/>
            <person name="Garrity G."/>
            <person name="Hugenholtz P."/>
            <person name="Kyrpides N.C."/>
        </authorList>
    </citation>
    <scope>NUCLEOTIDE SEQUENCE [LARGE SCALE GENOMIC DNA]</scope>
    <source>
        <strain evidence="3 4">CGMCC 1.10948</strain>
    </source>
</reference>
<evidence type="ECO:0000256" key="2">
    <source>
        <dbReference type="SAM" id="Phobius"/>
    </source>
</evidence>
<dbReference type="EMBL" id="VLLA01000004">
    <property type="protein sequence ID" value="TWI72677.1"/>
    <property type="molecule type" value="Genomic_DNA"/>
</dbReference>
<gene>
    <name evidence="3" type="ORF">IQ16_02255</name>
</gene>
<feature type="region of interest" description="Disordered" evidence="1">
    <location>
        <begin position="31"/>
        <end position="54"/>
    </location>
</feature>
<feature type="transmembrane region" description="Helical" evidence="2">
    <location>
        <begin position="7"/>
        <end position="27"/>
    </location>
</feature>
<keyword evidence="2" id="KW-0812">Transmembrane</keyword>
<sequence length="54" mass="5815">MILLRDFALYVLPALIAAGGWLYALSLRRRARPGRAREGTRPGGSSGAEKFSAP</sequence>
<organism evidence="3 4">
    <name type="scientific">Bradyrhizobium huanghuaihaiense</name>
    <dbReference type="NCBI Taxonomy" id="990078"/>
    <lineage>
        <taxon>Bacteria</taxon>
        <taxon>Pseudomonadati</taxon>
        <taxon>Pseudomonadota</taxon>
        <taxon>Alphaproteobacteria</taxon>
        <taxon>Hyphomicrobiales</taxon>
        <taxon>Nitrobacteraceae</taxon>
        <taxon>Bradyrhizobium</taxon>
    </lineage>
</organism>
<dbReference type="Proteomes" id="UP000316291">
    <property type="component" value="Unassembled WGS sequence"/>
</dbReference>
<accession>A0A562RUB3</accession>
<keyword evidence="2" id="KW-1133">Transmembrane helix</keyword>
<evidence type="ECO:0000256" key="1">
    <source>
        <dbReference type="SAM" id="MobiDB-lite"/>
    </source>
</evidence>
<evidence type="ECO:0000313" key="3">
    <source>
        <dbReference type="EMBL" id="TWI72677.1"/>
    </source>
</evidence>
<name>A0A562RUB3_9BRAD</name>
<comment type="caution">
    <text evidence="3">The sequence shown here is derived from an EMBL/GenBank/DDBJ whole genome shotgun (WGS) entry which is preliminary data.</text>
</comment>
<dbReference type="AlphaFoldDB" id="A0A562RUB3"/>
<proteinExistence type="predicted"/>
<dbReference type="RefSeq" id="WP_018641597.1">
    <property type="nucleotide sequence ID" value="NZ_VLLA01000004.1"/>
</dbReference>